<dbReference type="SUPFAM" id="SSF52540">
    <property type="entry name" value="P-loop containing nucleoside triphosphate hydrolases"/>
    <property type="match status" value="1"/>
</dbReference>
<protein>
    <submittedName>
        <fullName evidence="1">Phosphoglycerate transporter</fullName>
    </submittedName>
</protein>
<dbReference type="Proteomes" id="UP001283109">
    <property type="component" value="Unassembled WGS sequence"/>
</dbReference>
<accession>A0ABU4H497</accession>
<dbReference type="RefSeq" id="WP_318354651.1">
    <property type="nucleotide sequence ID" value="NZ_JAWQEV010000005.1"/>
</dbReference>
<keyword evidence="2" id="KW-1185">Reference proteome</keyword>
<dbReference type="EMBL" id="JAWQEV010000005">
    <property type="protein sequence ID" value="MDW4574150.1"/>
    <property type="molecule type" value="Genomic_DNA"/>
</dbReference>
<dbReference type="Gene3D" id="3.40.50.300">
    <property type="entry name" value="P-loop containing nucleotide triphosphate hydrolases"/>
    <property type="match status" value="1"/>
</dbReference>
<organism evidence="1 2">
    <name type="scientific">Microbacterium arthrosphaerae</name>
    <dbReference type="NCBI Taxonomy" id="792652"/>
    <lineage>
        <taxon>Bacteria</taxon>
        <taxon>Bacillati</taxon>
        <taxon>Actinomycetota</taxon>
        <taxon>Actinomycetes</taxon>
        <taxon>Micrococcales</taxon>
        <taxon>Microbacteriaceae</taxon>
        <taxon>Microbacterium</taxon>
    </lineage>
</organism>
<sequence>MDLDDLVRLIEETAASARRPIVVGISGFGGAGKSTLARALVARIDGAVRMRGDDFLDPARSHRRSPDWEGVERSRLVTEVLVPFRERRPGALFRRYDWTARRLGDLEPVPVGHILVVDLIGLFHPDALSALDITVWCDLSLAIAQERGMKRDAALGRDHADLWSDVWVPNDRDFADRYEPRERADVRYVGAGAEPAS</sequence>
<name>A0ABU4H497_9MICO</name>
<evidence type="ECO:0000313" key="1">
    <source>
        <dbReference type="EMBL" id="MDW4574150.1"/>
    </source>
</evidence>
<evidence type="ECO:0000313" key="2">
    <source>
        <dbReference type="Proteomes" id="UP001283109"/>
    </source>
</evidence>
<comment type="caution">
    <text evidence="1">The sequence shown here is derived from an EMBL/GenBank/DDBJ whole genome shotgun (WGS) entry which is preliminary data.</text>
</comment>
<proteinExistence type="predicted"/>
<gene>
    <name evidence="1" type="ORF">R8Z58_15325</name>
</gene>
<reference evidence="1 2" key="1">
    <citation type="submission" date="2023-11" db="EMBL/GenBank/DDBJ databases">
        <title>Draft genome sequence of Microbacterium arthrosphaerae JCM 30492.</title>
        <authorList>
            <person name="Zhang G."/>
            <person name="Ding Y."/>
        </authorList>
    </citation>
    <scope>NUCLEOTIDE SEQUENCE [LARGE SCALE GENOMIC DNA]</scope>
    <source>
        <strain evidence="1 2">JCM 30492</strain>
    </source>
</reference>
<dbReference type="InterPro" id="IPR027417">
    <property type="entry name" value="P-loop_NTPase"/>
</dbReference>